<feature type="region of interest" description="Disordered" evidence="1">
    <location>
        <begin position="59"/>
        <end position="104"/>
    </location>
</feature>
<gene>
    <name evidence="2" type="ORF">H109_07566</name>
</gene>
<comment type="caution">
    <text evidence="2">The sequence shown here is derived from an EMBL/GenBank/DDBJ whole genome shotgun (WGS) entry which is preliminary data.</text>
</comment>
<evidence type="ECO:0000313" key="2">
    <source>
        <dbReference type="EMBL" id="KDB20478.1"/>
    </source>
</evidence>
<accession>A0A059IYE5</accession>
<dbReference type="Proteomes" id="UP000024533">
    <property type="component" value="Unassembled WGS sequence"/>
</dbReference>
<evidence type="ECO:0000256" key="1">
    <source>
        <dbReference type="SAM" id="MobiDB-lite"/>
    </source>
</evidence>
<dbReference type="EMBL" id="AOKY01000777">
    <property type="protein sequence ID" value="KDB20478.1"/>
    <property type="molecule type" value="Genomic_DNA"/>
</dbReference>
<name>A0A059IYE5_TRIIM</name>
<reference evidence="2 3" key="1">
    <citation type="submission" date="2014-02" db="EMBL/GenBank/DDBJ databases">
        <title>The Genome Sequence of Trichophyton interdigitale MR816.</title>
        <authorList>
            <consortium name="The Broad Institute Genomics Platform"/>
            <person name="Cuomo C.A."/>
            <person name="White T.C."/>
            <person name="Graser Y."/>
            <person name="Martinez-Rossi N."/>
            <person name="Heitman J."/>
            <person name="Young S.K."/>
            <person name="Zeng Q."/>
            <person name="Gargeya S."/>
            <person name="Abouelleil A."/>
            <person name="Alvarado L."/>
            <person name="Chapman S.B."/>
            <person name="Gainer-Dewar J."/>
            <person name="Goldberg J."/>
            <person name="Griggs A."/>
            <person name="Gujja S."/>
            <person name="Hansen M."/>
            <person name="Howarth C."/>
            <person name="Imamovic A."/>
            <person name="Larimer J."/>
            <person name="Martinez D."/>
            <person name="Murphy C."/>
            <person name="Pearson M.D."/>
            <person name="Persinoti G."/>
            <person name="Poon T."/>
            <person name="Priest M."/>
            <person name="Roberts A.D."/>
            <person name="Saif S."/>
            <person name="Shea T.D."/>
            <person name="Sykes S.N."/>
            <person name="Wortman J."/>
            <person name="Nusbaum C."/>
            <person name="Birren B."/>
        </authorList>
    </citation>
    <scope>NUCLEOTIDE SEQUENCE [LARGE SCALE GENOMIC DNA]</scope>
    <source>
        <strain evidence="2 3">MR816</strain>
    </source>
</reference>
<sequence>MTNPEEGPPWLLCLDVTLPPGTGRASNRGSQSEARPQRKSVTPVDLAWPGVFFGFCGDALASQGMGRGGDGQETKRDERADKTDKNRPERGTRRDQEGPRGTRTVAMVACRDRAHFRQDI</sequence>
<feature type="region of interest" description="Disordered" evidence="1">
    <location>
        <begin position="1"/>
        <end position="43"/>
    </location>
</feature>
<feature type="compositionally biased region" description="Basic and acidic residues" evidence="1">
    <location>
        <begin position="70"/>
        <end position="100"/>
    </location>
</feature>
<keyword evidence="3" id="KW-1185">Reference proteome</keyword>
<organism evidence="2 3">
    <name type="scientific">Trichophyton interdigitale (strain MR816)</name>
    <dbReference type="NCBI Taxonomy" id="1215338"/>
    <lineage>
        <taxon>Eukaryota</taxon>
        <taxon>Fungi</taxon>
        <taxon>Dikarya</taxon>
        <taxon>Ascomycota</taxon>
        <taxon>Pezizomycotina</taxon>
        <taxon>Eurotiomycetes</taxon>
        <taxon>Eurotiomycetidae</taxon>
        <taxon>Onygenales</taxon>
        <taxon>Arthrodermataceae</taxon>
        <taxon>Trichophyton</taxon>
    </lineage>
</organism>
<proteinExistence type="predicted"/>
<feature type="compositionally biased region" description="Polar residues" evidence="1">
    <location>
        <begin position="24"/>
        <end position="34"/>
    </location>
</feature>
<dbReference type="AlphaFoldDB" id="A0A059IYE5"/>
<dbReference type="HOGENOM" id="CLU_2051326_0_0_1"/>
<protein>
    <submittedName>
        <fullName evidence="2">Uncharacterized protein</fullName>
    </submittedName>
</protein>
<evidence type="ECO:0000313" key="3">
    <source>
        <dbReference type="Proteomes" id="UP000024533"/>
    </source>
</evidence>